<reference evidence="1 2" key="1">
    <citation type="journal article" date="2014" name="Agronomy (Basel)">
        <title>A Draft Genome Sequence for Ensete ventricosum, the Drought-Tolerant Tree Against Hunger.</title>
        <authorList>
            <person name="Harrison J."/>
            <person name="Moore K.A."/>
            <person name="Paszkiewicz K."/>
            <person name="Jones T."/>
            <person name="Grant M."/>
            <person name="Ambacheew D."/>
            <person name="Muzemil S."/>
            <person name="Studholme D.J."/>
        </authorList>
    </citation>
    <scope>NUCLEOTIDE SEQUENCE [LARGE SCALE GENOMIC DNA]</scope>
</reference>
<evidence type="ECO:0000313" key="1">
    <source>
        <dbReference type="EMBL" id="RRT40218.1"/>
    </source>
</evidence>
<proteinExistence type="predicted"/>
<evidence type="ECO:0000313" key="2">
    <source>
        <dbReference type="Proteomes" id="UP000287651"/>
    </source>
</evidence>
<gene>
    <name evidence="1" type="ORF">B296_00055084</name>
</gene>
<dbReference type="Pfam" id="PF08284">
    <property type="entry name" value="RVP_2"/>
    <property type="match status" value="1"/>
</dbReference>
<dbReference type="AlphaFoldDB" id="A0A426XL16"/>
<dbReference type="CDD" id="cd00303">
    <property type="entry name" value="retropepsin_like"/>
    <property type="match status" value="1"/>
</dbReference>
<protein>
    <submittedName>
        <fullName evidence="1">Uncharacterized protein</fullName>
    </submittedName>
</protein>
<accession>A0A426XL16</accession>
<dbReference type="InterPro" id="IPR021109">
    <property type="entry name" value="Peptidase_aspartic_dom_sf"/>
</dbReference>
<comment type="caution">
    <text evidence="1">The sequence shown here is derived from an EMBL/GenBank/DDBJ whole genome shotgun (WGS) entry which is preliminary data.</text>
</comment>
<organism evidence="1 2">
    <name type="scientific">Ensete ventricosum</name>
    <name type="common">Abyssinian banana</name>
    <name type="synonym">Musa ensete</name>
    <dbReference type="NCBI Taxonomy" id="4639"/>
    <lineage>
        <taxon>Eukaryota</taxon>
        <taxon>Viridiplantae</taxon>
        <taxon>Streptophyta</taxon>
        <taxon>Embryophyta</taxon>
        <taxon>Tracheophyta</taxon>
        <taxon>Spermatophyta</taxon>
        <taxon>Magnoliopsida</taxon>
        <taxon>Liliopsida</taxon>
        <taxon>Zingiberales</taxon>
        <taxon>Musaceae</taxon>
        <taxon>Ensete</taxon>
    </lineage>
</organism>
<dbReference type="Gene3D" id="2.40.70.10">
    <property type="entry name" value="Acid Proteases"/>
    <property type="match status" value="1"/>
</dbReference>
<sequence length="94" mass="10678">MPILIDTGSTNNFMNNKVLARIMLQIKECNRFNVKVADGRVLNCGRKCLRVKLTLQGQEIVVDIYLLPLDDYKSLWSLSLEDKADLKRVSLIGP</sequence>
<dbReference type="EMBL" id="AMZH03019554">
    <property type="protein sequence ID" value="RRT40218.1"/>
    <property type="molecule type" value="Genomic_DNA"/>
</dbReference>
<name>A0A426XL16_ENSVE</name>
<dbReference type="Proteomes" id="UP000287651">
    <property type="component" value="Unassembled WGS sequence"/>
</dbReference>